<protein>
    <recommendedName>
        <fullName evidence="1">LSDAT prokaryote domain-containing protein</fullName>
    </recommendedName>
</protein>
<dbReference type="Pfam" id="PF18171">
    <property type="entry name" value="LSDAT_prok"/>
    <property type="match status" value="1"/>
</dbReference>
<name>X1ILN2_9ZZZZ</name>
<sequence>MNFGESIVIITGGTDERIERNIQFFKNNLIESFEKFKCTIISGGTKSGICRFVGDIQEMYPQNIRTIGYCPSHMPAHVEIDKRYSTIHMTEGDDFSLIETIQYWYDILKSGIDPSKIKLIGINGGQIASFEFHAAIVFGTQVGIMRNSGRAASVLINDPEWEEPLGKEQGFMTKKLFKIIKNSSEDINNFLTRPFIIDPDIENIQKIMVQHRDSGIDMYVLNFETETVDITLFSGFLTALDNIAKEALQVGEILSIKFIDGYLAGGFF</sequence>
<comment type="caution">
    <text evidence="2">The sequence shown here is derived from an EMBL/GenBank/DDBJ whole genome shotgun (WGS) entry which is preliminary data.</text>
</comment>
<proteinExistence type="predicted"/>
<gene>
    <name evidence="2" type="ORF">S03H2_45332</name>
</gene>
<evidence type="ECO:0000313" key="2">
    <source>
        <dbReference type="EMBL" id="GAH70165.1"/>
    </source>
</evidence>
<dbReference type="EMBL" id="BARU01028400">
    <property type="protein sequence ID" value="GAH70165.1"/>
    <property type="molecule type" value="Genomic_DNA"/>
</dbReference>
<reference evidence="2" key="1">
    <citation type="journal article" date="2014" name="Front. Microbiol.">
        <title>High frequency of phylogenetically diverse reductive dehalogenase-homologous genes in deep subseafloor sedimentary metagenomes.</title>
        <authorList>
            <person name="Kawai M."/>
            <person name="Futagami T."/>
            <person name="Toyoda A."/>
            <person name="Takaki Y."/>
            <person name="Nishi S."/>
            <person name="Hori S."/>
            <person name="Arai W."/>
            <person name="Tsubouchi T."/>
            <person name="Morono Y."/>
            <person name="Uchiyama I."/>
            <person name="Ito T."/>
            <person name="Fujiyama A."/>
            <person name="Inagaki F."/>
            <person name="Takami H."/>
        </authorList>
    </citation>
    <scope>NUCLEOTIDE SEQUENCE</scope>
    <source>
        <strain evidence="2">Expedition CK06-06</strain>
    </source>
</reference>
<dbReference type="InterPro" id="IPR041482">
    <property type="entry name" value="LSDAT_prok"/>
</dbReference>
<dbReference type="AlphaFoldDB" id="X1ILN2"/>
<accession>X1ILN2</accession>
<feature type="non-terminal residue" evidence="2">
    <location>
        <position position="268"/>
    </location>
</feature>
<organism evidence="2">
    <name type="scientific">marine sediment metagenome</name>
    <dbReference type="NCBI Taxonomy" id="412755"/>
    <lineage>
        <taxon>unclassified sequences</taxon>
        <taxon>metagenomes</taxon>
        <taxon>ecological metagenomes</taxon>
    </lineage>
</organism>
<evidence type="ECO:0000259" key="1">
    <source>
        <dbReference type="Pfam" id="PF18171"/>
    </source>
</evidence>
<feature type="domain" description="LSDAT prokaryote" evidence="1">
    <location>
        <begin position="7"/>
        <end position="159"/>
    </location>
</feature>